<accession>A0ABU7IBZ2</accession>
<feature type="chain" id="PRO_5046552108" evidence="5">
    <location>
        <begin position="24"/>
        <end position="441"/>
    </location>
</feature>
<dbReference type="Pfam" id="PF00884">
    <property type="entry name" value="Sulfatase"/>
    <property type="match status" value="1"/>
</dbReference>
<keyword evidence="5" id="KW-0732">Signal</keyword>
<dbReference type="Proteomes" id="UP001336835">
    <property type="component" value="Unassembled WGS sequence"/>
</dbReference>
<dbReference type="EMBL" id="JAZDQT010000003">
    <property type="protein sequence ID" value="MEE1947005.1"/>
    <property type="molecule type" value="Genomic_DNA"/>
</dbReference>
<dbReference type="SUPFAM" id="SSF53649">
    <property type="entry name" value="Alkaline phosphatase-like"/>
    <property type="match status" value="1"/>
</dbReference>
<evidence type="ECO:0000256" key="5">
    <source>
        <dbReference type="SAM" id="SignalP"/>
    </source>
</evidence>
<keyword evidence="8" id="KW-1185">Reference proteome</keyword>
<dbReference type="PROSITE" id="PS00149">
    <property type="entry name" value="SULFATASE_2"/>
    <property type="match status" value="1"/>
</dbReference>
<dbReference type="PROSITE" id="PS00523">
    <property type="entry name" value="SULFATASE_1"/>
    <property type="match status" value="1"/>
</dbReference>
<dbReference type="InterPro" id="IPR050738">
    <property type="entry name" value="Sulfatase"/>
</dbReference>
<dbReference type="RefSeq" id="WP_330109292.1">
    <property type="nucleotide sequence ID" value="NZ_JAZDQT010000003.1"/>
</dbReference>
<gene>
    <name evidence="7" type="ORF">VRU48_17910</name>
</gene>
<reference evidence="7 8" key="1">
    <citation type="submission" date="2024-01" db="EMBL/GenBank/DDBJ databases">
        <title>Pedobacter sp. nov., isolated from fresh soil.</title>
        <authorList>
            <person name="Le N.T.T."/>
        </authorList>
    </citation>
    <scope>NUCLEOTIDE SEQUENCE [LARGE SCALE GENOMIC DNA]</scope>
    <source>
        <strain evidence="7 8">KR3-3</strain>
    </source>
</reference>
<keyword evidence="4" id="KW-0106">Calcium</keyword>
<evidence type="ECO:0000313" key="8">
    <source>
        <dbReference type="Proteomes" id="UP001336835"/>
    </source>
</evidence>
<dbReference type="InterPro" id="IPR024607">
    <property type="entry name" value="Sulfatase_CS"/>
</dbReference>
<dbReference type="PANTHER" id="PTHR42693:SF53">
    <property type="entry name" value="ENDO-4-O-SULFATASE"/>
    <property type="match status" value="1"/>
</dbReference>
<keyword evidence="3" id="KW-0378">Hydrolase</keyword>
<evidence type="ECO:0000256" key="4">
    <source>
        <dbReference type="ARBA" id="ARBA00022837"/>
    </source>
</evidence>
<feature type="domain" description="Sulfatase N-terminal" evidence="6">
    <location>
        <begin position="27"/>
        <end position="345"/>
    </location>
</feature>
<feature type="signal peptide" evidence="5">
    <location>
        <begin position="1"/>
        <end position="23"/>
    </location>
</feature>
<evidence type="ECO:0000256" key="3">
    <source>
        <dbReference type="ARBA" id="ARBA00022801"/>
    </source>
</evidence>
<protein>
    <submittedName>
        <fullName evidence="7">Sulfatase-like hydrolase/transferase</fullName>
    </submittedName>
</protein>
<sequence length="441" mass="49176">MINNLLKGGLLLLFAGLTQFAVAQQRPNIVLILADDLGYADLSCYGNPVIETPFLDQMAAKGVKATNYAVTSPSCSPSRGSLLTGRYPTRFDIPSPLAPGQKQGLAASEVTLAEMLRANGYQTAMVGKWHLGDHYENLPMQQGFANYYGMLYSHDYHTPYVKTDSTLKIYRGNKAEIIQPADSSLTNLYGREAISFIKKQKANKPFFLYLAYNMPHLPVWFAAQKNKNNNEKGGELGFVINEMDKSIAAVWKAIEQQGFAKNTIFIFSSDNGPWSNYPDRMSDDHVTKRNHAGYAGIFRGSKGTTYEGGDRVPFIFYWPGQTQPSVLKKPLTCLDILPTLANITGSTLPKGQTLDGENVRNLLTGKRADAHQPFYYVNNGVPEAVRDGIWKLRRIKEKNETTIELYNLEADPAERVNLKSDYPELTAKLTAKLDQYPYGKN</sequence>
<dbReference type="InterPro" id="IPR000917">
    <property type="entry name" value="Sulfatase_N"/>
</dbReference>
<keyword evidence="2" id="KW-0479">Metal-binding</keyword>
<comment type="caution">
    <text evidence="7">The sequence shown here is derived from an EMBL/GenBank/DDBJ whole genome shotgun (WGS) entry which is preliminary data.</text>
</comment>
<evidence type="ECO:0000256" key="1">
    <source>
        <dbReference type="ARBA" id="ARBA00008779"/>
    </source>
</evidence>
<name>A0ABU7IBZ2_9SPHI</name>
<comment type="similarity">
    <text evidence="1">Belongs to the sulfatase family.</text>
</comment>
<dbReference type="InterPro" id="IPR017850">
    <property type="entry name" value="Alkaline_phosphatase_core_sf"/>
</dbReference>
<evidence type="ECO:0000259" key="6">
    <source>
        <dbReference type="Pfam" id="PF00884"/>
    </source>
</evidence>
<evidence type="ECO:0000313" key="7">
    <source>
        <dbReference type="EMBL" id="MEE1947005.1"/>
    </source>
</evidence>
<evidence type="ECO:0000256" key="2">
    <source>
        <dbReference type="ARBA" id="ARBA00022723"/>
    </source>
</evidence>
<dbReference type="Gene3D" id="3.30.1120.10">
    <property type="match status" value="1"/>
</dbReference>
<proteinExistence type="inferred from homology"/>
<dbReference type="Gene3D" id="3.40.720.10">
    <property type="entry name" value="Alkaline Phosphatase, subunit A"/>
    <property type="match status" value="1"/>
</dbReference>
<organism evidence="7 8">
    <name type="scientific">Pedobacter albus</name>
    <dbReference type="NCBI Taxonomy" id="3113905"/>
    <lineage>
        <taxon>Bacteria</taxon>
        <taxon>Pseudomonadati</taxon>
        <taxon>Bacteroidota</taxon>
        <taxon>Sphingobacteriia</taxon>
        <taxon>Sphingobacteriales</taxon>
        <taxon>Sphingobacteriaceae</taxon>
        <taxon>Pedobacter</taxon>
    </lineage>
</organism>
<dbReference type="PANTHER" id="PTHR42693">
    <property type="entry name" value="ARYLSULFATASE FAMILY MEMBER"/>
    <property type="match status" value="1"/>
</dbReference>